<accession>A0A6L2JDD9</accession>
<keyword evidence="2" id="KW-0378">Hydrolase</keyword>
<protein>
    <recommendedName>
        <fullName evidence="4">Integrase catalytic domain-containing protein</fullName>
    </recommendedName>
</protein>
<keyword evidence="1" id="KW-0479">Metal-binding</keyword>
<feature type="compositionally biased region" description="Polar residues" evidence="3">
    <location>
        <begin position="454"/>
        <end position="471"/>
    </location>
</feature>
<proteinExistence type="predicted"/>
<organism evidence="5">
    <name type="scientific">Tanacetum cinerariifolium</name>
    <name type="common">Dalmatian daisy</name>
    <name type="synonym">Chrysanthemum cinerariifolium</name>
    <dbReference type="NCBI Taxonomy" id="118510"/>
    <lineage>
        <taxon>Eukaryota</taxon>
        <taxon>Viridiplantae</taxon>
        <taxon>Streptophyta</taxon>
        <taxon>Embryophyta</taxon>
        <taxon>Tracheophyta</taxon>
        <taxon>Spermatophyta</taxon>
        <taxon>Magnoliopsida</taxon>
        <taxon>eudicotyledons</taxon>
        <taxon>Gunneridae</taxon>
        <taxon>Pentapetalae</taxon>
        <taxon>asterids</taxon>
        <taxon>campanulids</taxon>
        <taxon>Asterales</taxon>
        <taxon>Asteraceae</taxon>
        <taxon>Asteroideae</taxon>
        <taxon>Anthemideae</taxon>
        <taxon>Anthemidinae</taxon>
        <taxon>Tanacetum</taxon>
    </lineage>
</organism>
<dbReference type="CDD" id="cd09272">
    <property type="entry name" value="RNase_HI_RT_Ty1"/>
    <property type="match status" value="1"/>
</dbReference>
<dbReference type="AlphaFoldDB" id="A0A6L2JDD9"/>
<dbReference type="Pfam" id="PF25597">
    <property type="entry name" value="SH3_retrovirus"/>
    <property type="match status" value="1"/>
</dbReference>
<dbReference type="GO" id="GO:0003676">
    <property type="term" value="F:nucleic acid binding"/>
    <property type="evidence" value="ECO:0007669"/>
    <property type="project" value="InterPro"/>
</dbReference>
<evidence type="ECO:0000256" key="3">
    <source>
        <dbReference type="SAM" id="MobiDB-lite"/>
    </source>
</evidence>
<dbReference type="Pfam" id="PF00665">
    <property type="entry name" value="rve"/>
    <property type="match status" value="1"/>
</dbReference>
<comment type="caution">
    <text evidence="5">The sequence shown here is derived from an EMBL/GenBank/DDBJ whole genome shotgun (WGS) entry which is preliminary data.</text>
</comment>
<evidence type="ECO:0000256" key="1">
    <source>
        <dbReference type="ARBA" id="ARBA00022723"/>
    </source>
</evidence>
<evidence type="ECO:0000259" key="4">
    <source>
        <dbReference type="PROSITE" id="PS50994"/>
    </source>
</evidence>
<feature type="region of interest" description="Disordered" evidence="3">
    <location>
        <begin position="454"/>
        <end position="520"/>
    </location>
</feature>
<dbReference type="Gene3D" id="3.30.420.10">
    <property type="entry name" value="Ribonuclease H-like superfamily/Ribonuclease H"/>
    <property type="match status" value="1"/>
</dbReference>
<dbReference type="SUPFAM" id="SSF53098">
    <property type="entry name" value="Ribonuclease H-like"/>
    <property type="match status" value="1"/>
</dbReference>
<dbReference type="PANTHER" id="PTHR42648:SF21">
    <property type="entry name" value="CYSTEINE-RICH RLK (RECEPTOR-LIKE PROTEIN KINASE) 8"/>
    <property type="match status" value="1"/>
</dbReference>
<sequence>MTNLADKVILSGADNHPPMLEKDMYESWKSRLELYMMNRQHGRMILESVEQGPLIWPTIEENGVNRSRKYSELTPSEAIQADCDVKATNIILQGLTVLVFKQGDNPIDAINHMMSFLSAVVTSRFLTTNNQLRNSSNPRQQATIHDGRVTAKVKYPNSALRRRGKGMIHDPGILEGQATRSVITHNASYQADDLDAYDSDCDELNTAKIAPMVNLSHFCSDALEEEAVQNSTPSAQQDALILSVIEQLRTQVMTYTKINLDNKSVIDTLTVELERYKEQVKFLKEGKNVDFMHRVTVSDLCEYYTSKNDFKKEEYRNIDREIVLEKKIKLFDNIVFKRDQSAQIVHALTKPHSFYNHSTKQALSFQNPFYLKKAWQLERKLYDGDVIQTNCAIVIPDSEETLMLTEESRSKMLLKQKDPMVLEKKVNTKPTDYADLNQLSKDFATRFVPQSELSTEQVSCPSSDLIPSNRPTIVEEPRTSKISVPASKPKINKSMTANNKEPSKSKESKVSNVPSSSLDECRSSKLFPGLPKLKFEKDHPCLACAIGKRKKKTHKPKSKDTNQEKLYLLHMDLYGPMRVASINKKKYILVIINDYSQFTWVKCLRSKDEALDFIIKFLKMIQVRLKTPVCRIRTDNGTEFVNQTLREYYETIGIPHETSVARSSQQNGVVERRNHTLIEAARTIENLGKLQPKADIGIFIGYAPTKKAFQIFNRRTRGIIETIYVDFDELTTMASEQSSLEPALHELTPATLSSGLVPNPSFSTLFVPPLRSDWDILFQPLFDELLKPPLSVDLPAPEVVAPIAEVAAPEPAVSTGSPLLTTVDKDAPLLTFKDALTQSCWIEAMQEEINEFERLEVWELVPRLDIVMVITLKWIYKVKLDELGGILKNKARLVARGYRQEEGINFEESFAPTAFLNGIPREEVYVSQPDGFMDQDNTNHVYKLKKAVYGLKQAPRAWYDLLSKFLLSQDFSKGTFDPTLFIRDKAKINYCDPVDTPMVEKSKLDEYIEGKFVDPTHYRGMVGTMMYLTASRPDLTFLYAYTDHASCQDTRRSTSDSMQLLGDKLVSWSSKRQKSVAILSIEAEYIAFSGCCAQVLWMRSQLTDYGLGFNKVPIYHFIKEQVENGVIELYFVNMEYQLVDIFTKSLGRERIEFLITKLGMRSFTLENLKLLAEEAEE</sequence>
<dbReference type="InterPro" id="IPR036397">
    <property type="entry name" value="RNaseH_sf"/>
</dbReference>
<dbReference type="InterPro" id="IPR012337">
    <property type="entry name" value="RNaseH-like_sf"/>
</dbReference>
<dbReference type="InterPro" id="IPR001584">
    <property type="entry name" value="Integrase_cat-core"/>
</dbReference>
<evidence type="ECO:0000256" key="2">
    <source>
        <dbReference type="ARBA" id="ARBA00022801"/>
    </source>
</evidence>
<dbReference type="PANTHER" id="PTHR42648">
    <property type="entry name" value="TRANSPOSASE, PUTATIVE-RELATED"/>
    <property type="match status" value="1"/>
</dbReference>
<dbReference type="InterPro" id="IPR039537">
    <property type="entry name" value="Retrotran_Ty1/copia-like"/>
</dbReference>
<gene>
    <name evidence="5" type="ORF">Tci_006929</name>
</gene>
<dbReference type="InterPro" id="IPR013103">
    <property type="entry name" value="RVT_2"/>
</dbReference>
<dbReference type="GO" id="GO:0016787">
    <property type="term" value="F:hydrolase activity"/>
    <property type="evidence" value="ECO:0007669"/>
    <property type="project" value="UniProtKB-KW"/>
</dbReference>
<dbReference type="PROSITE" id="PS50994">
    <property type="entry name" value="INTEGRASE"/>
    <property type="match status" value="1"/>
</dbReference>
<reference evidence="5" key="1">
    <citation type="journal article" date="2019" name="Sci. Rep.">
        <title>Draft genome of Tanacetum cinerariifolium, the natural source of mosquito coil.</title>
        <authorList>
            <person name="Yamashiro T."/>
            <person name="Shiraishi A."/>
            <person name="Satake H."/>
            <person name="Nakayama K."/>
        </authorList>
    </citation>
    <scope>NUCLEOTIDE SEQUENCE</scope>
</reference>
<dbReference type="GO" id="GO:0015074">
    <property type="term" value="P:DNA integration"/>
    <property type="evidence" value="ECO:0007669"/>
    <property type="project" value="InterPro"/>
</dbReference>
<dbReference type="Pfam" id="PF07727">
    <property type="entry name" value="RVT_2"/>
    <property type="match status" value="1"/>
</dbReference>
<dbReference type="GO" id="GO:0046872">
    <property type="term" value="F:metal ion binding"/>
    <property type="evidence" value="ECO:0007669"/>
    <property type="project" value="UniProtKB-KW"/>
</dbReference>
<feature type="domain" description="Integrase catalytic" evidence="4">
    <location>
        <begin position="552"/>
        <end position="679"/>
    </location>
</feature>
<name>A0A6L2JDD9_TANCI</name>
<evidence type="ECO:0000313" key="5">
    <source>
        <dbReference type="EMBL" id="GEU34951.1"/>
    </source>
</evidence>
<dbReference type="EMBL" id="BKCJ010000636">
    <property type="protein sequence ID" value="GEU34951.1"/>
    <property type="molecule type" value="Genomic_DNA"/>
</dbReference>
<dbReference type="InterPro" id="IPR057670">
    <property type="entry name" value="SH3_retrovirus"/>
</dbReference>